<feature type="domain" description="Major facilitator superfamily (MFS) profile" evidence="8">
    <location>
        <begin position="1"/>
        <end position="407"/>
    </location>
</feature>
<dbReference type="PANTHER" id="PTHR23504:SF8">
    <property type="entry name" value="TRANSPORTER, PUTATIVE (AFU_ORTHOLOGUE AFUA_1G03730)-RELATED"/>
    <property type="match status" value="1"/>
</dbReference>
<dbReference type="Pfam" id="PF07690">
    <property type="entry name" value="MFS_1"/>
    <property type="match status" value="2"/>
</dbReference>
<comment type="caution">
    <text evidence="9">The sequence shown here is derived from an EMBL/GenBank/DDBJ whole genome shotgun (WGS) entry which is preliminary data.</text>
</comment>
<feature type="transmembrane region" description="Helical" evidence="7">
    <location>
        <begin position="78"/>
        <end position="102"/>
    </location>
</feature>
<feature type="transmembrane region" description="Helical" evidence="7">
    <location>
        <begin position="317"/>
        <end position="338"/>
    </location>
</feature>
<dbReference type="PROSITE" id="PS50850">
    <property type="entry name" value="MFS"/>
    <property type="match status" value="1"/>
</dbReference>
<evidence type="ECO:0000256" key="5">
    <source>
        <dbReference type="ARBA" id="ARBA00023136"/>
    </source>
</evidence>
<feature type="transmembrane region" description="Helical" evidence="7">
    <location>
        <begin position="383"/>
        <end position="403"/>
    </location>
</feature>
<dbReference type="GO" id="GO:0022857">
    <property type="term" value="F:transmembrane transporter activity"/>
    <property type="evidence" value="ECO:0007669"/>
    <property type="project" value="InterPro"/>
</dbReference>
<dbReference type="OrthoDB" id="10262656at2759"/>
<feature type="transmembrane region" description="Helical" evidence="7">
    <location>
        <begin position="199"/>
        <end position="215"/>
    </location>
</feature>
<evidence type="ECO:0000313" key="10">
    <source>
        <dbReference type="Proteomes" id="UP000566819"/>
    </source>
</evidence>
<dbReference type="InterPro" id="IPR011701">
    <property type="entry name" value="MFS"/>
</dbReference>
<evidence type="ECO:0000256" key="4">
    <source>
        <dbReference type="ARBA" id="ARBA00022989"/>
    </source>
</evidence>
<feature type="region of interest" description="Disordered" evidence="6">
    <location>
        <begin position="411"/>
        <end position="433"/>
    </location>
</feature>
<dbReference type="Proteomes" id="UP000566819">
    <property type="component" value="Unassembled WGS sequence"/>
</dbReference>
<keyword evidence="3 7" id="KW-0812">Transmembrane</keyword>
<dbReference type="SUPFAM" id="SSF103473">
    <property type="entry name" value="MFS general substrate transporter"/>
    <property type="match status" value="1"/>
</dbReference>
<sequence>MALTARVLAGAGNGVVGIIRTMVAEMCPWKELQPVAFSIMPLVYNVGSVIGPAFGGALSNPYNVSPDAPPGTRLFERFPYALPNIIAACFFLVGIVIGGFFLHETLPGRKDDKDVGLQMGERISSNVRGTLRGLKNFLRRGSFKETKPLLDSGSHASFGSVFSSDIHDAEEVNNTVPLPKIEEHVEKPRWRDVLSPQSSINLLVYALICMHSMAYDQLLPVFMHHPVQDMNSPEVRLPYKFNSGFGIDSGRIGTIFTLYGIASMFFQFFIFPRLANRFGLLTCLKACSIVFPITYFISPFTTLLPTAITKQAGLLAIWLVKGLCVTIAFPSSTILLTNSVSSTRLLATLNGVATTVSAIGRALGPSITGPMFTMGVDNGYIIVPFWTLAAITALSAIPVFYLLELDGFGSEPPTEEASTDDDEEENIAISNTPRTSIDEDGSVLWMRIGSAGEEPEEEAHSFPVGTWPRSRVMTIPRASRGEGRASVLATSVEGGGVWAYGSSLGG</sequence>
<accession>A0A8H4R8B1</accession>
<feature type="transmembrane region" description="Helical" evidence="7">
    <location>
        <begin position="35"/>
        <end position="58"/>
    </location>
</feature>
<dbReference type="GO" id="GO:0016020">
    <property type="term" value="C:membrane"/>
    <property type="evidence" value="ECO:0007669"/>
    <property type="project" value="UniProtKB-SubCell"/>
</dbReference>
<dbReference type="InterPro" id="IPR020846">
    <property type="entry name" value="MFS_dom"/>
</dbReference>
<gene>
    <name evidence="9" type="ORF">G7Y89_g12918</name>
</gene>
<name>A0A8H4R8B1_9HELO</name>
<protein>
    <recommendedName>
        <fullName evidence="8">Major facilitator superfamily (MFS) profile domain-containing protein</fullName>
    </recommendedName>
</protein>
<evidence type="ECO:0000256" key="7">
    <source>
        <dbReference type="SAM" id="Phobius"/>
    </source>
</evidence>
<feature type="transmembrane region" description="Helical" evidence="7">
    <location>
        <begin position="252"/>
        <end position="271"/>
    </location>
</feature>
<evidence type="ECO:0000256" key="1">
    <source>
        <dbReference type="ARBA" id="ARBA00004141"/>
    </source>
</evidence>
<dbReference type="EMBL" id="JAAMPI010001427">
    <property type="protein sequence ID" value="KAF4625247.1"/>
    <property type="molecule type" value="Genomic_DNA"/>
</dbReference>
<evidence type="ECO:0000256" key="2">
    <source>
        <dbReference type="ARBA" id="ARBA00022448"/>
    </source>
</evidence>
<evidence type="ECO:0000259" key="8">
    <source>
        <dbReference type="PROSITE" id="PS50850"/>
    </source>
</evidence>
<keyword evidence="4 7" id="KW-1133">Transmembrane helix</keyword>
<organism evidence="9 10">
    <name type="scientific">Cudoniella acicularis</name>
    <dbReference type="NCBI Taxonomy" id="354080"/>
    <lineage>
        <taxon>Eukaryota</taxon>
        <taxon>Fungi</taxon>
        <taxon>Dikarya</taxon>
        <taxon>Ascomycota</taxon>
        <taxon>Pezizomycotina</taxon>
        <taxon>Leotiomycetes</taxon>
        <taxon>Helotiales</taxon>
        <taxon>Tricladiaceae</taxon>
        <taxon>Cudoniella</taxon>
    </lineage>
</organism>
<evidence type="ECO:0000313" key="9">
    <source>
        <dbReference type="EMBL" id="KAF4625247.1"/>
    </source>
</evidence>
<reference evidence="9 10" key="1">
    <citation type="submission" date="2020-03" db="EMBL/GenBank/DDBJ databases">
        <title>Draft Genome Sequence of Cudoniella acicularis.</title>
        <authorList>
            <person name="Buettner E."/>
            <person name="Kellner H."/>
        </authorList>
    </citation>
    <scope>NUCLEOTIDE SEQUENCE [LARGE SCALE GENOMIC DNA]</scope>
    <source>
        <strain evidence="9 10">DSM 108380</strain>
    </source>
</reference>
<feature type="compositionally biased region" description="Acidic residues" evidence="6">
    <location>
        <begin position="413"/>
        <end position="426"/>
    </location>
</feature>
<keyword evidence="10" id="KW-1185">Reference proteome</keyword>
<keyword evidence="2" id="KW-0813">Transport</keyword>
<keyword evidence="5 7" id="KW-0472">Membrane</keyword>
<dbReference type="AlphaFoldDB" id="A0A8H4R8B1"/>
<proteinExistence type="predicted"/>
<comment type="subcellular location">
    <subcellularLocation>
        <location evidence="1">Membrane</location>
        <topology evidence="1">Multi-pass membrane protein</topology>
    </subcellularLocation>
</comment>
<feature type="transmembrane region" description="Helical" evidence="7">
    <location>
        <begin position="278"/>
        <end position="297"/>
    </location>
</feature>
<evidence type="ECO:0000256" key="6">
    <source>
        <dbReference type="SAM" id="MobiDB-lite"/>
    </source>
</evidence>
<dbReference type="PANTHER" id="PTHR23504">
    <property type="entry name" value="MAJOR FACILITATOR SUPERFAMILY DOMAIN-CONTAINING PROTEIN 10"/>
    <property type="match status" value="1"/>
</dbReference>
<dbReference type="Gene3D" id="1.20.1250.20">
    <property type="entry name" value="MFS general substrate transporter like domains"/>
    <property type="match status" value="1"/>
</dbReference>
<dbReference type="InterPro" id="IPR036259">
    <property type="entry name" value="MFS_trans_sf"/>
</dbReference>
<evidence type="ECO:0000256" key="3">
    <source>
        <dbReference type="ARBA" id="ARBA00022692"/>
    </source>
</evidence>